<dbReference type="AlphaFoldDB" id="A0AAD0RW90"/>
<dbReference type="Proteomes" id="UP000183805">
    <property type="component" value="Unassembled WGS sequence"/>
</dbReference>
<feature type="region of interest" description="Disordered" evidence="1">
    <location>
        <begin position="108"/>
        <end position="134"/>
    </location>
</feature>
<evidence type="ECO:0000313" key="4">
    <source>
        <dbReference type="Proteomes" id="UP000183805"/>
    </source>
</evidence>
<dbReference type="KEGG" id="pdj:D0907_01175"/>
<dbReference type="EMBL" id="CP032090">
    <property type="protein sequence ID" value="AXV63979.1"/>
    <property type="molecule type" value="Genomic_DNA"/>
</dbReference>
<dbReference type="Proteomes" id="UP000264605">
    <property type="component" value="Chromosome"/>
</dbReference>
<gene>
    <name evidence="2" type="ORF">D0907_01175</name>
    <name evidence="3" type="ORF">SAMN04487854_11843</name>
</gene>
<reference evidence="2 5" key="2">
    <citation type="submission" date="2018-08" db="EMBL/GenBank/DDBJ databases">
        <title>Draft genome sequence of Pseudoalteromonas donghaensis HJ51.</title>
        <authorList>
            <person name="Oh J."/>
            <person name="Roh D."/>
        </authorList>
    </citation>
    <scope>NUCLEOTIDE SEQUENCE [LARGE SCALE GENOMIC DNA]</scope>
    <source>
        <strain evidence="2 5">HJ51</strain>
    </source>
</reference>
<dbReference type="EMBL" id="FPAZ01000018">
    <property type="protein sequence ID" value="SFT94499.1"/>
    <property type="molecule type" value="Genomic_DNA"/>
</dbReference>
<dbReference type="RefSeq" id="WP_036974204.1">
    <property type="nucleotide sequence ID" value="NZ_CP032090.1"/>
</dbReference>
<sequence length="251" mass="27463">MLKGRYKAWVFSITLHVLILLIFAKHAQRVIVAPWLEPKGVMQAYVTVDLTTLPRLNIDVEKTPEEKAKSSQLGSATEPKSEDTASEVAEQPSYAAMNESTLSLAAQTNSRGRTMTNASTVATPTKEPEIVASEVSPRPFKKLNPYAPLPNMDVEYNQSTAHATGNLHSATNNASGVRITSPKEYSISSEATVLWENGDGSRRIEMLNGQCYGIDFNSVFGKSGVPSGSPRPCEDKEAALFKEIMNKWSKK</sequence>
<proteinExistence type="predicted"/>
<keyword evidence="4" id="KW-1185">Reference proteome</keyword>
<evidence type="ECO:0000313" key="2">
    <source>
        <dbReference type="EMBL" id="AXV63979.1"/>
    </source>
</evidence>
<feature type="compositionally biased region" description="Polar residues" evidence="1">
    <location>
        <begin position="108"/>
        <end position="123"/>
    </location>
</feature>
<organism evidence="2 5">
    <name type="scientific">Pseudoalteromonas lipolytica</name>
    <dbReference type="NCBI Taxonomy" id="570156"/>
    <lineage>
        <taxon>Bacteria</taxon>
        <taxon>Pseudomonadati</taxon>
        <taxon>Pseudomonadota</taxon>
        <taxon>Gammaproteobacteria</taxon>
        <taxon>Alteromonadales</taxon>
        <taxon>Pseudoalteromonadaceae</taxon>
        <taxon>Pseudoalteromonas</taxon>
    </lineage>
</organism>
<evidence type="ECO:0000313" key="3">
    <source>
        <dbReference type="EMBL" id="SFT94499.1"/>
    </source>
</evidence>
<reference evidence="3 4" key="1">
    <citation type="submission" date="2016-10" db="EMBL/GenBank/DDBJ databases">
        <authorList>
            <person name="Varghese N."/>
            <person name="Submissions S."/>
        </authorList>
    </citation>
    <scope>NUCLEOTIDE SEQUENCE [LARGE SCALE GENOMIC DNA]</scope>
    <source>
        <strain evidence="3 4">CGMCC 1.8499</strain>
    </source>
</reference>
<evidence type="ECO:0000313" key="5">
    <source>
        <dbReference type="Proteomes" id="UP000264605"/>
    </source>
</evidence>
<feature type="region of interest" description="Disordered" evidence="1">
    <location>
        <begin position="61"/>
        <end position="88"/>
    </location>
</feature>
<accession>A0AAD0RW90</accession>
<name>A0AAD0RW90_9GAMM</name>
<protein>
    <submittedName>
        <fullName evidence="2">Uncharacterized protein</fullName>
    </submittedName>
</protein>
<dbReference type="GeneID" id="99504047"/>
<evidence type="ECO:0000256" key="1">
    <source>
        <dbReference type="SAM" id="MobiDB-lite"/>
    </source>
</evidence>